<feature type="compositionally biased region" description="Polar residues" evidence="5">
    <location>
        <begin position="551"/>
        <end position="585"/>
    </location>
</feature>
<feature type="compositionally biased region" description="Low complexity" evidence="5">
    <location>
        <begin position="13"/>
        <end position="24"/>
    </location>
</feature>
<evidence type="ECO:0000256" key="3">
    <source>
        <dbReference type="ARBA" id="ARBA00022833"/>
    </source>
</evidence>
<dbReference type="EMBL" id="SRRM01000019">
    <property type="protein sequence ID" value="TKY85777.1"/>
    <property type="molecule type" value="Genomic_DNA"/>
</dbReference>
<dbReference type="Proteomes" id="UP000306050">
    <property type="component" value="Chromosome SGRAM_6"/>
</dbReference>
<name>A0A4U7KPK6_9BASI</name>
<dbReference type="Gene3D" id="3.30.50.10">
    <property type="entry name" value="Erythroid Transcription Factor GATA-1, subunit A"/>
    <property type="match status" value="1"/>
</dbReference>
<dbReference type="RefSeq" id="XP_029737762.1">
    <property type="nucleotide sequence ID" value="XM_029885910.1"/>
</dbReference>
<dbReference type="PROSITE" id="PS50114">
    <property type="entry name" value="GATA_ZN_FINGER_2"/>
    <property type="match status" value="1"/>
</dbReference>
<dbReference type="SMART" id="SM00091">
    <property type="entry name" value="PAS"/>
    <property type="match status" value="1"/>
</dbReference>
<dbReference type="GeneID" id="40728212"/>
<evidence type="ECO:0000313" key="9">
    <source>
        <dbReference type="Proteomes" id="UP000306050"/>
    </source>
</evidence>
<protein>
    <submittedName>
        <fullName evidence="8">Uncharacterized protein</fullName>
    </submittedName>
</protein>
<dbReference type="SUPFAM" id="SSF55785">
    <property type="entry name" value="PYP-like sensor domain (PAS domain)"/>
    <property type="match status" value="1"/>
</dbReference>
<dbReference type="CDD" id="cd00202">
    <property type="entry name" value="ZnF_GATA"/>
    <property type="match status" value="1"/>
</dbReference>
<feature type="region of interest" description="Disordered" evidence="5">
    <location>
        <begin position="120"/>
        <end position="205"/>
    </location>
</feature>
<dbReference type="InterPro" id="IPR013655">
    <property type="entry name" value="PAS_fold_3"/>
</dbReference>
<dbReference type="InterPro" id="IPR000014">
    <property type="entry name" value="PAS"/>
</dbReference>
<dbReference type="GO" id="GO:0043565">
    <property type="term" value="F:sequence-specific DNA binding"/>
    <property type="evidence" value="ECO:0007669"/>
    <property type="project" value="InterPro"/>
</dbReference>
<dbReference type="Pfam" id="PF08447">
    <property type="entry name" value="PAS_3"/>
    <property type="match status" value="1"/>
</dbReference>
<dbReference type="Pfam" id="PF00320">
    <property type="entry name" value="GATA"/>
    <property type="match status" value="1"/>
</dbReference>
<evidence type="ECO:0000259" key="7">
    <source>
        <dbReference type="PROSITE" id="PS50114"/>
    </source>
</evidence>
<feature type="region of interest" description="Disordered" evidence="5">
    <location>
        <begin position="1"/>
        <end position="86"/>
    </location>
</feature>
<feature type="compositionally biased region" description="Low complexity" evidence="5">
    <location>
        <begin position="746"/>
        <end position="756"/>
    </location>
</feature>
<dbReference type="SMART" id="SM00401">
    <property type="entry name" value="ZnF_GATA"/>
    <property type="match status" value="1"/>
</dbReference>
<accession>A0A4U7KPK6</accession>
<sequence length="930" mass="97981">MQGQNWSGSGTDPPQGFNPPFFNNDGSMNQQAMQSMFQSNAPNDMTTQHFSGFEPASPANFPHSSQMMMPQHSGVGLQNRPMDSAPPQRFGQSMVPVGLDPSASAAAAAAYGHLGFNGSVSATASRRQPQKNNDQQQQPSAQPNDDAWNGMSNSMDTFLQGGADVNGNMSMAAPSNMDFHNSMNGYEPDGPSSNSSEESAQGKRRRMTFGGAPIHPIQMQVGNKPMLMHNDSTNSSGISDAHSVGSASMAAFGQDAQQTNPVRPTFRHRRSRSGSEATGPPAFGQRSFSSTDFGPGAQDLYGSGLGYPQPPSLYPAGQQQHSFVGSQALAAMGGYAASHPPGLGSSILRGVDVSASGSSAATDFTKRKGWTGRVVEELLDFVHVLDPEGTILFASPSVQGLTGWRSEELKGRKLTEFVHPQDAASVEREIDRMRSSKGELLTYYRFKTKPETTRSGKKGDKSSSNENESSAGEEKDKSNERRSEVEHAEAFTRDGEYIVFEATGHPYFPPEPVATPANAPGNGAKGDDDDAQVEAGSSKGRGSDGEAQKGTIKSESMAPSLSTSSKAAHPLSQEQRLQTPTSDTASTSRTQLQCFFCSARPYPSKNTSMLDSFLELKLENEKLRLLIADMDLTGPDSEHDRNSLAAAYHPDLLKQELENEAMVGGWAHPVNPMFGTAAVGPDGRILPTQMGQRPGQASRQNSMGSHPTSPLMRTNSARDEALAGLGVSAGDESDEEGAGNHGSLNGAGADAAGSAADDARRKKKPKQDDGDHVCTDCGRVDSPEWRKGPLGPKTLCNACGLRWAKKIKRKGGDPNASAGAIMVPGGAMPPAGGVGGAMNVSMGSHAMPPGSAMQHGHAHSFNRANSGQLQGIQMAPPGSLPPGINMAGMINTSPSGFANRGSFEEMQQQQHQQNNGMDNFGGGGGGGGHT</sequence>
<dbReference type="PANTHER" id="PTHR47255">
    <property type="entry name" value="GATA TRANSCRIPTION FACTOR 22-RELATED"/>
    <property type="match status" value="1"/>
</dbReference>
<evidence type="ECO:0000313" key="8">
    <source>
        <dbReference type="EMBL" id="TKY85777.1"/>
    </source>
</evidence>
<feature type="region of interest" description="Disordered" evidence="5">
    <location>
        <begin position="252"/>
        <end position="301"/>
    </location>
</feature>
<feature type="compositionally biased region" description="Basic and acidic residues" evidence="5">
    <location>
        <begin position="472"/>
        <end position="490"/>
    </location>
</feature>
<feature type="compositionally biased region" description="Polar residues" evidence="5">
    <location>
        <begin position="1"/>
        <end position="12"/>
    </location>
</feature>
<keyword evidence="9" id="KW-1185">Reference proteome</keyword>
<dbReference type="AlphaFoldDB" id="A0A4U7KPK6"/>
<feature type="domain" description="PAS" evidence="6">
    <location>
        <begin position="373"/>
        <end position="437"/>
    </location>
</feature>
<dbReference type="GO" id="GO:0008270">
    <property type="term" value="F:zinc ion binding"/>
    <property type="evidence" value="ECO:0007669"/>
    <property type="project" value="UniProtKB-KW"/>
</dbReference>
<keyword evidence="2 4" id="KW-0863">Zinc-finger</keyword>
<organism evidence="8 9">
    <name type="scientific">Sporisorium graminicola</name>
    <dbReference type="NCBI Taxonomy" id="280036"/>
    <lineage>
        <taxon>Eukaryota</taxon>
        <taxon>Fungi</taxon>
        <taxon>Dikarya</taxon>
        <taxon>Basidiomycota</taxon>
        <taxon>Ustilaginomycotina</taxon>
        <taxon>Ustilaginomycetes</taxon>
        <taxon>Ustilaginales</taxon>
        <taxon>Ustilaginaceae</taxon>
        <taxon>Sporisorium</taxon>
    </lineage>
</organism>
<evidence type="ECO:0000259" key="6">
    <source>
        <dbReference type="PROSITE" id="PS50112"/>
    </source>
</evidence>
<feature type="compositionally biased region" description="Polar residues" evidence="5">
    <location>
        <begin position="689"/>
        <end position="713"/>
    </location>
</feature>
<feature type="region of interest" description="Disordered" evidence="5">
    <location>
        <begin position="898"/>
        <end position="930"/>
    </location>
</feature>
<dbReference type="GO" id="GO:0006355">
    <property type="term" value="P:regulation of DNA-templated transcription"/>
    <property type="evidence" value="ECO:0007669"/>
    <property type="project" value="InterPro"/>
</dbReference>
<dbReference type="KEGG" id="sgra:EX895_005317"/>
<dbReference type="SUPFAM" id="SSF57716">
    <property type="entry name" value="Glucocorticoid receptor-like (DNA-binding domain)"/>
    <property type="match status" value="1"/>
</dbReference>
<evidence type="ECO:0000256" key="5">
    <source>
        <dbReference type="SAM" id="MobiDB-lite"/>
    </source>
</evidence>
<feature type="region of interest" description="Disordered" evidence="5">
    <location>
        <begin position="444"/>
        <end position="490"/>
    </location>
</feature>
<dbReference type="PANTHER" id="PTHR47255:SF4">
    <property type="entry name" value="GATA ZINC FINGER DOMAIN-CONTAINING PROTEIN 12"/>
    <property type="match status" value="1"/>
</dbReference>
<reference evidence="8 9" key="1">
    <citation type="submission" date="2019-05" db="EMBL/GenBank/DDBJ databases">
        <title>Sporisorium graminicola CBS 10092 draft sequencing and annotation.</title>
        <authorList>
            <person name="Solano-Gonzalez S."/>
            <person name="Caddick M.X."/>
            <person name="Darby A."/>
        </authorList>
    </citation>
    <scope>NUCLEOTIDE SEQUENCE [LARGE SCALE GENOMIC DNA]</scope>
    <source>
        <strain evidence="8 9">CBS 10092</strain>
    </source>
</reference>
<dbReference type="NCBIfam" id="TIGR00229">
    <property type="entry name" value="sensory_box"/>
    <property type="match status" value="1"/>
</dbReference>
<feature type="region of interest" description="Disordered" evidence="5">
    <location>
        <begin position="685"/>
        <end position="713"/>
    </location>
</feature>
<dbReference type="InterPro" id="IPR035965">
    <property type="entry name" value="PAS-like_dom_sf"/>
</dbReference>
<comment type="caution">
    <text evidence="8">The sequence shown here is derived from an EMBL/GenBank/DDBJ whole genome shotgun (WGS) entry which is preliminary data.</text>
</comment>
<dbReference type="Gene3D" id="3.30.450.20">
    <property type="entry name" value="PAS domain"/>
    <property type="match status" value="1"/>
</dbReference>
<feature type="domain" description="GATA-type" evidence="7">
    <location>
        <begin position="774"/>
        <end position="801"/>
    </location>
</feature>
<dbReference type="InterPro" id="IPR052138">
    <property type="entry name" value="GATA_ZnFinger_Domain"/>
</dbReference>
<feature type="compositionally biased region" description="Basic and acidic residues" evidence="5">
    <location>
        <begin position="448"/>
        <end position="463"/>
    </location>
</feature>
<keyword evidence="3" id="KW-0862">Zinc</keyword>
<evidence type="ECO:0000256" key="4">
    <source>
        <dbReference type="PROSITE-ProRule" id="PRU00094"/>
    </source>
</evidence>
<dbReference type="CDD" id="cd00130">
    <property type="entry name" value="PAS"/>
    <property type="match status" value="1"/>
</dbReference>
<dbReference type="InterPro" id="IPR013088">
    <property type="entry name" value="Znf_NHR/GATA"/>
</dbReference>
<feature type="compositionally biased region" description="Polar residues" evidence="5">
    <location>
        <begin position="25"/>
        <end position="50"/>
    </location>
</feature>
<feature type="region of interest" description="Disordered" evidence="5">
    <location>
        <begin position="503"/>
        <end position="585"/>
    </location>
</feature>
<feature type="region of interest" description="Disordered" evidence="5">
    <location>
        <begin position="728"/>
        <end position="776"/>
    </location>
</feature>
<keyword evidence="1" id="KW-0479">Metal-binding</keyword>
<evidence type="ECO:0000256" key="1">
    <source>
        <dbReference type="ARBA" id="ARBA00022723"/>
    </source>
</evidence>
<dbReference type="OrthoDB" id="2162994at2759"/>
<dbReference type="InterPro" id="IPR000679">
    <property type="entry name" value="Znf_GATA"/>
</dbReference>
<feature type="compositionally biased region" description="Low complexity" evidence="5">
    <location>
        <begin position="130"/>
        <end position="146"/>
    </location>
</feature>
<proteinExistence type="predicted"/>
<dbReference type="PROSITE" id="PS50112">
    <property type="entry name" value="PAS"/>
    <property type="match status" value="1"/>
</dbReference>
<feature type="compositionally biased region" description="Gly residues" evidence="5">
    <location>
        <begin position="919"/>
        <end position="930"/>
    </location>
</feature>
<evidence type="ECO:0000256" key="2">
    <source>
        <dbReference type="ARBA" id="ARBA00022771"/>
    </source>
</evidence>
<gene>
    <name evidence="8" type="ORF">EX895_005317</name>
</gene>
<dbReference type="PROSITE" id="PS00344">
    <property type="entry name" value="GATA_ZN_FINGER_1"/>
    <property type="match status" value="1"/>
</dbReference>
<feature type="compositionally biased region" description="Basic and acidic residues" evidence="5">
    <location>
        <begin position="766"/>
        <end position="776"/>
    </location>
</feature>